<gene>
    <name evidence="1" type="ORF">PHYPA_016420</name>
</gene>
<reference evidence="1 3" key="1">
    <citation type="journal article" date="2008" name="Science">
        <title>The Physcomitrella genome reveals evolutionary insights into the conquest of land by plants.</title>
        <authorList>
            <person name="Rensing S."/>
            <person name="Lang D."/>
            <person name="Zimmer A."/>
            <person name="Terry A."/>
            <person name="Salamov A."/>
            <person name="Shapiro H."/>
            <person name="Nishiyama T."/>
            <person name="Perroud P.-F."/>
            <person name="Lindquist E."/>
            <person name="Kamisugi Y."/>
            <person name="Tanahashi T."/>
            <person name="Sakakibara K."/>
            <person name="Fujita T."/>
            <person name="Oishi K."/>
            <person name="Shin-I T."/>
            <person name="Kuroki Y."/>
            <person name="Toyoda A."/>
            <person name="Suzuki Y."/>
            <person name="Hashimoto A."/>
            <person name="Yamaguchi K."/>
            <person name="Sugano A."/>
            <person name="Kohara Y."/>
            <person name="Fujiyama A."/>
            <person name="Anterola A."/>
            <person name="Aoki S."/>
            <person name="Ashton N."/>
            <person name="Barbazuk W.B."/>
            <person name="Barker E."/>
            <person name="Bennetzen J."/>
            <person name="Bezanilla M."/>
            <person name="Blankenship R."/>
            <person name="Cho S.H."/>
            <person name="Dutcher S."/>
            <person name="Estelle M."/>
            <person name="Fawcett J.A."/>
            <person name="Gundlach H."/>
            <person name="Hanada K."/>
            <person name="Heyl A."/>
            <person name="Hicks K.A."/>
            <person name="Hugh J."/>
            <person name="Lohr M."/>
            <person name="Mayer K."/>
            <person name="Melkozernov A."/>
            <person name="Murata T."/>
            <person name="Nelson D."/>
            <person name="Pils B."/>
            <person name="Prigge M."/>
            <person name="Reiss B."/>
            <person name="Renner T."/>
            <person name="Rombauts S."/>
            <person name="Rushton P."/>
            <person name="Sanderfoot A."/>
            <person name="Schween G."/>
            <person name="Shiu S.-H."/>
            <person name="Stueber K."/>
            <person name="Theodoulou F.L."/>
            <person name="Tu H."/>
            <person name="Van de Peer Y."/>
            <person name="Verrier P.J."/>
            <person name="Waters E."/>
            <person name="Wood A."/>
            <person name="Yang L."/>
            <person name="Cove D."/>
            <person name="Cuming A."/>
            <person name="Hasebe M."/>
            <person name="Lucas S."/>
            <person name="Mishler D.B."/>
            <person name="Reski R."/>
            <person name="Grigoriev I."/>
            <person name="Quatrano R.S."/>
            <person name="Boore J.L."/>
        </authorList>
    </citation>
    <scope>NUCLEOTIDE SEQUENCE [LARGE SCALE GENOMIC DNA]</scope>
    <source>
        <strain evidence="2 3">cv. Gransden 2004</strain>
    </source>
</reference>
<dbReference type="Gramene" id="Pp3c12_17830V3.1">
    <property type="protein sequence ID" value="PAC:32974445.CDS.1"/>
    <property type="gene ID" value="Pp3c12_17830"/>
</dbReference>
<protein>
    <submittedName>
        <fullName evidence="1 2">Uncharacterized protein</fullName>
    </submittedName>
</protein>
<dbReference type="Gramene" id="Pp3c12_17830V3.2">
    <property type="protein sequence ID" value="PAC:32974446.CDS.1"/>
    <property type="gene ID" value="Pp3c12_17830"/>
</dbReference>
<name>A0A2K1JR71_PHYPA</name>
<dbReference type="EnsemblPlants" id="Pp3c12_17830V3.1">
    <property type="protein sequence ID" value="PAC:32974445.CDS.1"/>
    <property type="gene ID" value="Pp3c12_17830"/>
</dbReference>
<reference evidence="2" key="3">
    <citation type="submission" date="2020-12" db="UniProtKB">
        <authorList>
            <consortium name="EnsemblPlants"/>
        </authorList>
    </citation>
    <scope>IDENTIFICATION</scope>
</reference>
<accession>A0A2K1JR71</accession>
<dbReference type="AlphaFoldDB" id="A0A2K1JR71"/>
<evidence type="ECO:0000313" key="2">
    <source>
        <dbReference type="EnsemblPlants" id="PAC:32974445.CDS.1"/>
    </source>
</evidence>
<dbReference type="EMBL" id="ABEU02000012">
    <property type="protein sequence ID" value="PNR44037.1"/>
    <property type="molecule type" value="Genomic_DNA"/>
</dbReference>
<keyword evidence="3" id="KW-1185">Reference proteome</keyword>
<reference evidence="1 3" key="2">
    <citation type="journal article" date="2018" name="Plant J.">
        <title>The Physcomitrella patens chromosome-scale assembly reveals moss genome structure and evolution.</title>
        <authorList>
            <person name="Lang D."/>
            <person name="Ullrich K.K."/>
            <person name="Murat F."/>
            <person name="Fuchs J."/>
            <person name="Jenkins J."/>
            <person name="Haas F.B."/>
            <person name="Piednoel M."/>
            <person name="Gundlach H."/>
            <person name="Van Bel M."/>
            <person name="Meyberg R."/>
            <person name="Vives C."/>
            <person name="Morata J."/>
            <person name="Symeonidi A."/>
            <person name="Hiss M."/>
            <person name="Muchero W."/>
            <person name="Kamisugi Y."/>
            <person name="Saleh O."/>
            <person name="Blanc G."/>
            <person name="Decker E.L."/>
            <person name="van Gessel N."/>
            <person name="Grimwood J."/>
            <person name="Hayes R.D."/>
            <person name="Graham S.W."/>
            <person name="Gunter L.E."/>
            <person name="McDaniel S.F."/>
            <person name="Hoernstein S.N.W."/>
            <person name="Larsson A."/>
            <person name="Li F.W."/>
            <person name="Perroud P.F."/>
            <person name="Phillips J."/>
            <person name="Ranjan P."/>
            <person name="Rokshar D.S."/>
            <person name="Rothfels C.J."/>
            <person name="Schneider L."/>
            <person name="Shu S."/>
            <person name="Stevenson D.W."/>
            <person name="Thummler F."/>
            <person name="Tillich M."/>
            <person name="Villarreal Aguilar J.C."/>
            <person name="Widiez T."/>
            <person name="Wong G.K."/>
            <person name="Wymore A."/>
            <person name="Zhang Y."/>
            <person name="Zimmer A.D."/>
            <person name="Quatrano R.S."/>
            <person name="Mayer K.F.X."/>
            <person name="Goodstein D."/>
            <person name="Casacuberta J.M."/>
            <person name="Vandepoele K."/>
            <person name="Reski R."/>
            <person name="Cuming A.C."/>
            <person name="Tuskan G.A."/>
            <person name="Maumus F."/>
            <person name="Salse J."/>
            <person name="Schmutz J."/>
            <person name="Rensing S.A."/>
        </authorList>
    </citation>
    <scope>NUCLEOTIDE SEQUENCE [LARGE SCALE GENOMIC DNA]</scope>
    <source>
        <strain evidence="2 3">cv. Gransden 2004</strain>
    </source>
</reference>
<sequence length="200" mass="22541">MMAPEPVTMLVKIYDRTYSVICPSEQRMKDLMLEFATQCRGRLKPTGGRRFFICIHCRKSTFSNKLMLNQHRFEKGCESAKYPDEIKALLLPYPDFLPRQGKIVEGMQKCASTKGKKKSCSETVNTPIKEEETIVEDEELGAHFVGLPPSKKQKGRVTEDEASHLVETVVPSDLFFEAAPLELEKAILKGKKGKKAAAFV</sequence>
<proteinExistence type="predicted"/>
<dbReference type="EnsemblPlants" id="Pp3c12_17830V3.2">
    <property type="protein sequence ID" value="PAC:32974446.CDS.1"/>
    <property type="gene ID" value="Pp3c12_17830"/>
</dbReference>
<dbReference type="Proteomes" id="UP000006727">
    <property type="component" value="Chromosome 12"/>
</dbReference>
<dbReference type="PaxDb" id="3218-PP1S46_221V6.1"/>
<dbReference type="InParanoid" id="A0A2K1JR71"/>
<evidence type="ECO:0000313" key="1">
    <source>
        <dbReference type="EMBL" id="PNR44037.1"/>
    </source>
</evidence>
<organism evidence="1">
    <name type="scientific">Physcomitrium patens</name>
    <name type="common">Spreading-leaved earth moss</name>
    <name type="synonym">Physcomitrella patens</name>
    <dbReference type="NCBI Taxonomy" id="3218"/>
    <lineage>
        <taxon>Eukaryota</taxon>
        <taxon>Viridiplantae</taxon>
        <taxon>Streptophyta</taxon>
        <taxon>Embryophyta</taxon>
        <taxon>Bryophyta</taxon>
        <taxon>Bryophytina</taxon>
        <taxon>Bryopsida</taxon>
        <taxon>Funariidae</taxon>
        <taxon>Funariales</taxon>
        <taxon>Funariaceae</taxon>
        <taxon>Physcomitrium</taxon>
    </lineage>
</organism>
<evidence type="ECO:0000313" key="3">
    <source>
        <dbReference type="Proteomes" id="UP000006727"/>
    </source>
</evidence>